<evidence type="ECO:0000313" key="4">
    <source>
        <dbReference type="Proteomes" id="UP000193200"/>
    </source>
</evidence>
<sequence length="307" mass="33336">MGIQGCGRTGWASKRCLSESTLALSLLLLVSLVAAPAGAAPAAEPWPRWERHDPDSTATVDHDAWDDLLDRYLGAEQDGLRRFDYGAVSAADRARLDGYLGALQGIAISGFNRAEQMAYWINLYNALTVKVVLDHYPVATIRDIDISPGLFSNGPWDAALATVEGQELTLNDIEHRILRPILRDPRVHYAVNCASVGCPSLAPRAWRGSALDRMFDEAAAAYVNSSRGIRAVAGGIEVSRIYDWYRDDFPPGEAGLLGHFRRHAKAPLAGLLAERPTIEGHFYDWSLNGITGPDAGTKNGGSVDGQR</sequence>
<reference evidence="3 4" key="1">
    <citation type="submission" date="2017-03" db="EMBL/GenBank/DDBJ databases">
        <authorList>
            <person name="Afonso C.L."/>
            <person name="Miller P.J."/>
            <person name="Scott M.A."/>
            <person name="Spackman E."/>
            <person name="Goraichik I."/>
            <person name="Dimitrov K.M."/>
            <person name="Suarez D.L."/>
            <person name="Swayne D.E."/>
        </authorList>
    </citation>
    <scope>NUCLEOTIDE SEQUENCE [LARGE SCALE GENOMIC DNA]</scope>
    <source>
        <strain evidence="3 4">CECT 7691</strain>
    </source>
</reference>
<dbReference type="Proteomes" id="UP000193200">
    <property type="component" value="Unassembled WGS sequence"/>
</dbReference>
<feature type="chain" id="PRO_5011006628" description="DUF547 domain-containing protein" evidence="1">
    <location>
        <begin position="40"/>
        <end position="307"/>
    </location>
</feature>
<evidence type="ECO:0000259" key="2">
    <source>
        <dbReference type="Pfam" id="PF04784"/>
    </source>
</evidence>
<proteinExistence type="predicted"/>
<dbReference type="InterPro" id="IPR006869">
    <property type="entry name" value="DUF547"/>
</dbReference>
<organism evidence="3 4">
    <name type="scientific">Oceanibacterium hippocampi</name>
    <dbReference type="NCBI Taxonomy" id="745714"/>
    <lineage>
        <taxon>Bacteria</taxon>
        <taxon>Pseudomonadati</taxon>
        <taxon>Pseudomonadota</taxon>
        <taxon>Alphaproteobacteria</taxon>
        <taxon>Sneathiellales</taxon>
        <taxon>Sneathiellaceae</taxon>
        <taxon>Oceanibacterium</taxon>
    </lineage>
</organism>
<dbReference type="PANTHER" id="PTHR46361:SF3">
    <property type="entry name" value="ELECTRON CARRIER_ PROTEIN DISULFIDE OXIDOREDUCTASE"/>
    <property type="match status" value="1"/>
</dbReference>
<dbReference type="Pfam" id="PF04784">
    <property type="entry name" value="DUF547"/>
    <property type="match status" value="1"/>
</dbReference>
<feature type="domain" description="DUF547" evidence="2">
    <location>
        <begin position="109"/>
        <end position="223"/>
    </location>
</feature>
<dbReference type="PANTHER" id="PTHR46361">
    <property type="entry name" value="ELECTRON CARRIER/ PROTEIN DISULFIDE OXIDOREDUCTASE"/>
    <property type="match status" value="1"/>
</dbReference>
<evidence type="ECO:0000256" key="1">
    <source>
        <dbReference type="SAM" id="SignalP"/>
    </source>
</evidence>
<dbReference type="RefSeq" id="WP_085882044.1">
    <property type="nucleotide sequence ID" value="NZ_FWFR01000001.1"/>
</dbReference>
<name>A0A1Y5RY76_9PROT</name>
<evidence type="ECO:0000313" key="3">
    <source>
        <dbReference type="EMBL" id="SLN25359.1"/>
    </source>
</evidence>
<keyword evidence="4" id="KW-1185">Reference proteome</keyword>
<dbReference type="EMBL" id="FWFR01000001">
    <property type="protein sequence ID" value="SLN25359.1"/>
    <property type="molecule type" value="Genomic_DNA"/>
</dbReference>
<feature type="signal peptide" evidence="1">
    <location>
        <begin position="1"/>
        <end position="39"/>
    </location>
</feature>
<keyword evidence="1" id="KW-0732">Signal</keyword>
<gene>
    <name evidence="3" type="ORF">OCH7691_00734</name>
</gene>
<protein>
    <recommendedName>
        <fullName evidence="2">DUF547 domain-containing protein</fullName>
    </recommendedName>
</protein>
<dbReference type="InParanoid" id="A0A1Y5RY76"/>
<dbReference type="AlphaFoldDB" id="A0A1Y5RY76"/>
<accession>A0A1Y5RY76</accession>